<dbReference type="EMBL" id="KN836015">
    <property type="protein sequence ID" value="KIK33136.1"/>
    <property type="molecule type" value="Genomic_DNA"/>
</dbReference>
<protein>
    <submittedName>
        <fullName evidence="1">Uncharacterized protein</fullName>
    </submittedName>
</protein>
<evidence type="ECO:0000313" key="2">
    <source>
        <dbReference type="Proteomes" id="UP000054485"/>
    </source>
</evidence>
<reference evidence="1 2" key="1">
    <citation type="submission" date="2014-04" db="EMBL/GenBank/DDBJ databases">
        <authorList>
            <consortium name="DOE Joint Genome Institute"/>
            <person name="Kuo A."/>
            <person name="Ruytinx J."/>
            <person name="Rineau F."/>
            <person name="Colpaert J."/>
            <person name="Kohler A."/>
            <person name="Nagy L.G."/>
            <person name="Floudas D."/>
            <person name="Copeland A."/>
            <person name="Barry K.W."/>
            <person name="Cichocki N."/>
            <person name="Veneault-Fourrey C."/>
            <person name="LaButti K."/>
            <person name="Lindquist E.A."/>
            <person name="Lipzen A."/>
            <person name="Lundell T."/>
            <person name="Morin E."/>
            <person name="Murat C."/>
            <person name="Sun H."/>
            <person name="Tunlid A."/>
            <person name="Henrissat B."/>
            <person name="Grigoriev I.V."/>
            <person name="Hibbett D.S."/>
            <person name="Martin F."/>
            <person name="Nordberg H.P."/>
            <person name="Cantor M.N."/>
            <person name="Hua S.X."/>
        </authorList>
    </citation>
    <scope>NUCLEOTIDE SEQUENCE [LARGE SCALE GENOMIC DNA]</scope>
    <source>
        <strain evidence="1 2">UH-Slu-Lm8-n1</strain>
    </source>
</reference>
<evidence type="ECO:0000313" key="1">
    <source>
        <dbReference type="EMBL" id="KIK33136.1"/>
    </source>
</evidence>
<name>A0A0C9ZUS6_9AGAM</name>
<dbReference type="HOGENOM" id="CLU_1797738_0_0_1"/>
<dbReference type="Proteomes" id="UP000054485">
    <property type="component" value="Unassembled WGS sequence"/>
</dbReference>
<reference evidence="2" key="2">
    <citation type="submission" date="2015-01" db="EMBL/GenBank/DDBJ databases">
        <title>Evolutionary Origins and Diversification of the Mycorrhizal Mutualists.</title>
        <authorList>
            <consortium name="DOE Joint Genome Institute"/>
            <consortium name="Mycorrhizal Genomics Consortium"/>
            <person name="Kohler A."/>
            <person name="Kuo A."/>
            <person name="Nagy L.G."/>
            <person name="Floudas D."/>
            <person name="Copeland A."/>
            <person name="Barry K.W."/>
            <person name="Cichocki N."/>
            <person name="Veneault-Fourrey C."/>
            <person name="LaButti K."/>
            <person name="Lindquist E.A."/>
            <person name="Lipzen A."/>
            <person name="Lundell T."/>
            <person name="Morin E."/>
            <person name="Murat C."/>
            <person name="Riley R."/>
            <person name="Ohm R."/>
            <person name="Sun H."/>
            <person name="Tunlid A."/>
            <person name="Henrissat B."/>
            <person name="Grigoriev I.V."/>
            <person name="Hibbett D.S."/>
            <person name="Martin F."/>
        </authorList>
    </citation>
    <scope>NUCLEOTIDE SEQUENCE [LARGE SCALE GENOMIC DNA]</scope>
    <source>
        <strain evidence="2">UH-Slu-Lm8-n1</strain>
    </source>
</reference>
<organism evidence="1 2">
    <name type="scientific">Suillus luteus UH-Slu-Lm8-n1</name>
    <dbReference type="NCBI Taxonomy" id="930992"/>
    <lineage>
        <taxon>Eukaryota</taxon>
        <taxon>Fungi</taxon>
        <taxon>Dikarya</taxon>
        <taxon>Basidiomycota</taxon>
        <taxon>Agaricomycotina</taxon>
        <taxon>Agaricomycetes</taxon>
        <taxon>Agaricomycetidae</taxon>
        <taxon>Boletales</taxon>
        <taxon>Suillineae</taxon>
        <taxon>Suillaceae</taxon>
        <taxon>Suillus</taxon>
    </lineage>
</organism>
<keyword evidence="2" id="KW-1185">Reference proteome</keyword>
<accession>A0A0C9ZUS6</accession>
<sequence length="144" mass="16270">MQTNVWMQKRNLRKREQVGWKRAYQTCENMGNAGDMGPGTERDLGVAAPWGVAQTSVLESLNEKRIRPRKPTAREVFVKMNGLVPGECQRMETRPGLKCPQSQIHQVQMVSGSANGIRGGIWEKLLVKLVLIVKWALARWDGRS</sequence>
<dbReference type="InParanoid" id="A0A0C9ZUS6"/>
<dbReference type="AlphaFoldDB" id="A0A0C9ZUS6"/>
<proteinExistence type="predicted"/>
<gene>
    <name evidence="1" type="ORF">CY34DRAFT_110738</name>
</gene>